<reference evidence="1 2" key="1">
    <citation type="submission" date="2021-06" db="EMBL/GenBank/DDBJ databases">
        <authorList>
            <person name="Palmer J.M."/>
        </authorList>
    </citation>
    <scope>NUCLEOTIDE SEQUENCE [LARGE SCALE GENOMIC DNA]</scope>
    <source>
        <strain evidence="1 2">MEX-2019</strain>
        <tissue evidence="1">Muscle</tissue>
    </source>
</reference>
<proteinExistence type="predicted"/>
<accession>A0AAV9QVE8</accession>
<keyword evidence="2" id="KW-1185">Reference proteome</keyword>
<organism evidence="1 2">
    <name type="scientific">Crenichthys baileyi</name>
    <name type="common">White River springfish</name>
    <dbReference type="NCBI Taxonomy" id="28760"/>
    <lineage>
        <taxon>Eukaryota</taxon>
        <taxon>Metazoa</taxon>
        <taxon>Chordata</taxon>
        <taxon>Craniata</taxon>
        <taxon>Vertebrata</taxon>
        <taxon>Euteleostomi</taxon>
        <taxon>Actinopterygii</taxon>
        <taxon>Neopterygii</taxon>
        <taxon>Teleostei</taxon>
        <taxon>Neoteleostei</taxon>
        <taxon>Acanthomorphata</taxon>
        <taxon>Ovalentaria</taxon>
        <taxon>Atherinomorphae</taxon>
        <taxon>Cyprinodontiformes</taxon>
        <taxon>Goodeidae</taxon>
        <taxon>Crenichthys</taxon>
    </lineage>
</organism>
<sequence>MTLSDSGYPYLSYVVVDMEFPKKAAKAPTIMCILVLICPNPPGLDHTSAIIRTNAKANLSKRLAKLFSNIHGIPAHAFGIQSSCSSTKTSILPTLPVGVVVQSFFVNDVTIMPFHQSKSEYFGTSQIDFGESPVLEQRKTRLRLKKS</sequence>
<dbReference type="Proteomes" id="UP001311232">
    <property type="component" value="Unassembled WGS sequence"/>
</dbReference>
<evidence type="ECO:0000313" key="2">
    <source>
        <dbReference type="Proteomes" id="UP001311232"/>
    </source>
</evidence>
<comment type="caution">
    <text evidence="1">The sequence shown here is derived from an EMBL/GenBank/DDBJ whole genome shotgun (WGS) entry which is preliminary data.</text>
</comment>
<name>A0AAV9QVE8_9TELE</name>
<protein>
    <submittedName>
        <fullName evidence="1">Uncharacterized protein</fullName>
    </submittedName>
</protein>
<dbReference type="EMBL" id="JAHHUM010002799">
    <property type="protein sequence ID" value="KAK5600747.1"/>
    <property type="molecule type" value="Genomic_DNA"/>
</dbReference>
<evidence type="ECO:0000313" key="1">
    <source>
        <dbReference type="EMBL" id="KAK5600747.1"/>
    </source>
</evidence>
<dbReference type="AlphaFoldDB" id="A0AAV9QVE8"/>
<gene>
    <name evidence="1" type="ORF">CRENBAI_010765</name>
</gene>